<evidence type="ECO:0000313" key="3">
    <source>
        <dbReference type="Proteomes" id="UP000830375"/>
    </source>
</evidence>
<evidence type="ECO:0000256" key="1">
    <source>
        <dbReference type="SAM" id="MobiDB-lite"/>
    </source>
</evidence>
<feature type="region of interest" description="Disordered" evidence="1">
    <location>
        <begin position="216"/>
        <end position="238"/>
    </location>
</feature>
<dbReference type="PANTHER" id="PTHR35617:SF3">
    <property type="entry name" value="CORE-BINDING (CB) DOMAIN-CONTAINING PROTEIN"/>
    <property type="match status" value="1"/>
</dbReference>
<dbReference type="Proteomes" id="UP000830375">
    <property type="component" value="Unassembled WGS sequence"/>
</dbReference>
<gene>
    <name evidence="2" type="ORF">H4Q32_016682</name>
</gene>
<evidence type="ECO:0000313" key="2">
    <source>
        <dbReference type="EMBL" id="KAI2658585.1"/>
    </source>
</evidence>
<dbReference type="EMBL" id="JACTAM010000012">
    <property type="protein sequence ID" value="KAI2658585.1"/>
    <property type="molecule type" value="Genomic_DNA"/>
</dbReference>
<name>A0ABQ8M6R7_LABRO</name>
<protein>
    <submittedName>
        <fullName evidence="2">Uncharacterized protein</fullName>
    </submittedName>
</protein>
<organism evidence="2 3">
    <name type="scientific">Labeo rohita</name>
    <name type="common">Indian major carp</name>
    <name type="synonym">Cyprinus rohita</name>
    <dbReference type="NCBI Taxonomy" id="84645"/>
    <lineage>
        <taxon>Eukaryota</taxon>
        <taxon>Metazoa</taxon>
        <taxon>Chordata</taxon>
        <taxon>Craniata</taxon>
        <taxon>Vertebrata</taxon>
        <taxon>Euteleostomi</taxon>
        <taxon>Actinopterygii</taxon>
        <taxon>Neopterygii</taxon>
        <taxon>Teleostei</taxon>
        <taxon>Ostariophysi</taxon>
        <taxon>Cypriniformes</taxon>
        <taxon>Cyprinidae</taxon>
        <taxon>Labeoninae</taxon>
        <taxon>Labeonini</taxon>
        <taxon>Labeo</taxon>
    </lineage>
</organism>
<proteinExistence type="predicted"/>
<reference evidence="2 3" key="1">
    <citation type="submission" date="2022-01" db="EMBL/GenBank/DDBJ databases">
        <title>A high-quality chromosome-level genome assembly of rohu carp, Labeo rohita.</title>
        <authorList>
            <person name="Arick M.A. II"/>
            <person name="Hsu C.-Y."/>
            <person name="Magbanua Z."/>
            <person name="Pechanova O."/>
            <person name="Grover C."/>
            <person name="Miller E."/>
            <person name="Thrash A."/>
            <person name="Ezzel L."/>
            <person name="Alam S."/>
            <person name="Benzie J."/>
            <person name="Hamilton M."/>
            <person name="Karsi A."/>
            <person name="Lawrence M.L."/>
            <person name="Peterson D.G."/>
        </authorList>
    </citation>
    <scope>NUCLEOTIDE SEQUENCE [LARGE SCALE GENOMIC DNA]</scope>
    <source>
        <strain evidence="3">BAU-BD-2019</strain>
        <tissue evidence="2">Blood</tissue>
    </source>
</reference>
<dbReference type="PANTHER" id="PTHR35617">
    <property type="entry name" value="PHAGE_INTEGRASE DOMAIN-CONTAINING PROTEIN"/>
    <property type="match status" value="1"/>
</dbReference>
<comment type="caution">
    <text evidence="2">The sequence shown here is derived from an EMBL/GenBank/DDBJ whole genome shotgun (WGS) entry which is preliminary data.</text>
</comment>
<accession>A0ABQ8M6R7</accession>
<sequence length="439" mass="48023">MASRPSPKMGMVPRHTSSGYHSNLSASVQPLVGPCVSTGGSALRTSVQAFCGYNRCFQDWLGCCVQRACSLGYLEGPLSAMAHQLPRVAICALSLEEASAIDSSPPSPLLESAACEIVARRSHPGHLYRAAKALSRQVTFHGEWRLHPIQLIWNCFGEAQIDLFASHELTHCTLWYSLTEAPLGTDALAQICVSPNLVHGPHAASVSPFLANSPEQGPSFSGAGHNLASAPRSLESPRLVPGRDEVEFRDLSPAVISFYETALCSEQGLEKRLSASTLKDYVAAVAANHDLVDGRSLGKHNLIIRLLRGARRINPPRPRLIPSWDLSVVLLVLQREPFEPLQSVKLGALSMKTALQIALTFLKRVRDLQALSVCNECLEFGPAYSHIVLKPQPAYVPKVPTTPFRDQVVNLQPFALSIYLERTQSFRQYEQLFVCFGGR</sequence>
<keyword evidence="3" id="KW-1185">Reference proteome</keyword>